<gene>
    <name evidence="2" type="ORF">ACFPL4_25020</name>
</gene>
<keyword evidence="3" id="KW-1185">Reference proteome</keyword>
<comment type="caution">
    <text evidence="2">The sequence shown here is derived from an EMBL/GenBank/DDBJ whole genome shotgun (WGS) entry which is preliminary data.</text>
</comment>
<protein>
    <recommendedName>
        <fullName evidence="4">Integral membrane protein</fullName>
    </recommendedName>
</protein>
<evidence type="ECO:0000313" key="2">
    <source>
        <dbReference type="EMBL" id="MFC4981580.1"/>
    </source>
</evidence>
<accession>A0ABV9VC77</accession>
<name>A0ABV9VC77_STRAZ</name>
<evidence type="ECO:0008006" key="4">
    <source>
        <dbReference type="Google" id="ProtNLM"/>
    </source>
</evidence>
<evidence type="ECO:0000256" key="1">
    <source>
        <dbReference type="SAM" id="Phobius"/>
    </source>
</evidence>
<keyword evidence="1" id="KW-1133">Transmembrane helix</keyword>
<sequence>MSENRRPVLPARQVLTRTALGLSGWVALAATALPGGTPLRWSPVLLFVCFGPGLALLYPQSGPLRPGARLEAAALAAPLGLSLAVTVATSLFLVEAFSGTAFLVSLAALTTLASALPGLPLPAATRGAVERTPAAPARRR</sequence>
<keyword evidence="1" id="KW-0472">Membrane</keyword>
<dbReference type="Proteomes" id="UP001595908">
    <property type="component" value="Unassembled WGS sequence"/>
</dbReference>
<organism evidence="2 3">
    <name type="scientific">Streptomyces atroolivaceus</name>
    <dbReference type="NCBI Taxonomy" id="66869"/>
    <lineage>
        <taxon>Bacteria</taxon>
        <taxon>Bacillati</taxon>
        <taxon>Actinomycetota</taxon>
        <taxon>Actinomycetes</taxon>
        <taxon>Kitasatosporales</taxon>
        <taxon>Streptomycetaceae</taxon>
        <taxon>Streptomyces</taxon>
    </lineage>
</organism>
<reference evidence="3" key="1">
    <citation type="journal article" date="2019" name="Int. J. Syst. Evol. Microbiol.">
        <title>The Global Catalogue of Microorganisms (GCM) 10K type strain sequencing project: providing services to taxonomists for standard genome sequencing and annotation.</title>
        <authorList>
            <consortium name="The Broad Institute Genomics Platform"/>
            <consortium name="The Broad Institute Genome Sequencing Center for Infectious Disease"/>
            <person name="Wu L."/>
            <person name="Ma J."/>
        </authorList>
    </citation>
    <scope>NUCLEOTIDE SEQUENCE [LARGE SCALE GENOMIC DNA]</scope>
    <source>
        <strain evidence="3">ICMP 257</strain>
    </source>
</reference>
<feature type="transmembrane region" description="Helical" evidence="1">
    <location>
        <begin position="39"/>
        <end position="58"/>
    </location>
</feature>
<feature type="transmembrane region" description="Helical" evidence="1">
    <location>
        <begin position="100"/>
        <end position="121"/>
    </location>
</feature>
<proteinExistence type="predicted"/>
<evidence type="ECO:0000313" key="3">
    <source>
        <dbReference type="Proteomes" id="UP001595908"/>
    </source>
</evidence>
<dbReference type="EMBL" id="JBHSJE010000007">
    <property type="protein sequence ID" value="MFC4981580.1"/>
    <property type="molecule type" value="Genomic_DNA"/>
</dbReference>
<feature type="transmembrane region" description="Helical" evidence="1">
    <location>
        <begin position="14"/>
        <end position="33"/>
    </location>
</feature>
<feature type="transmembrane region" description="Helical" evidence="1">
    <location>
        <begin position="70"/>
        <end position="94"/>
    </location>
</feature>
<dbReference type="GeneID" id="31236883"/>
<dbReference type="RefSeq" id="WP_051710046.1">
    <property type="nucleotide sequence ID" value="NZ_JBFAGR010000007.1"/>
</dbReference>
<keyword evidence="1" id="KW-0812">Transmembrane</keyword>